<dbReference type="GO" id="GO:0009289">
    <property type="term" value="C:pilus"/>
    <property type="evidence" value="ECO:0007669"/>
    <property type="project" value="InterPro"/>
</dbReference>
<dbReference type="Gene3D" id="2.60.40.1090">
    <property type="entry name" value="Fimbrial-type adhesion domain"/>
    <property type="match status" value="1"/>
</dbReference>
<evidence type="ECO:0000313" key="3">
    <source>
        <dbReference type="Proteomes" id="UP000226420"/>
    </source>
</evidence>
<dbReference type="RefSeq" id="WP_074824049.1">
    <property type="nucleotide sequence ID" value="NZ_FOLW01000010.1"/>
</dbReference>
<reference evidence="2 3" key="1">
    <citation type="submission" date="2016-10" db="EMBL/GenBank/DDBJ databases">
        <authorList>
            <person name="Varghese N."/>
            <person name="Submissions S."/>
        </authorList>
    </citation>
    <scope>NUCLEOTIDE SEQUENCE [LARGE SCALE GENOMIC DNA]</scope>
    <source>
        <strain evidence="2 3">DSM 5563</strain>
    </source>
</reference>
<dbReference type="GO" id="GO:0007155">
    <property type="term" value="P:cell adhesion"/>
    <property type="evidence" value="ECO:0007669"/>
    <property type="project" value="InterPro"/>
</dbReference>
<organism evidence="2 3">
    <name type="scientific">Pragia fontium DSM 5563 = ATCC 49100</name>
    <dbReference type="NCBI Taxonomy" id="1122977"/>
    <lineage>
        <taxon>Bacteria</taxon>
        <taxon>Pseudomonadati</taxon>
        <taxon>Pseudomonadota</taxon>
        <taxon>Gammaproteobacteria</taxon>
        <taxon>Enterobacterales</taxon>
        <taxon>Budviciaceae</taxon>
        <taxon>Pragia</taxon>
    </lineage>
</organism>
<sequence length="182" mass="19432">MLKHVLLSGLLTLSASPYGGAASHPFSMASGDVQSQFSLNVTIATCLPATVDNVNFGPVNAQTILSGEAEGYSTLSLDCSGTVKPQRVSLQFEPANRHLTMGSMGYIASKNTTLGYLMTWEDDQIGTTGSGIPMNQELWLQKPEAALMKMKFKIKPVALPIGSQSVDLGNANTHVVIKIKYI</sequence>
<evidence type="ECO:0000313" key="2">
    <source>
        <dbReference type="EMBL" id="SFD21632.1"/>
    </source>
</evidence>
<dbReference type="AlphaFoldDB" id="A0AAJ4WCH8"/>
<proteinExistence type="predicted"/>
<comment type="caution">
    <text evidence="2">The sequence shown here is derived from an EMBL/GenBank/DDBJ whole genome shotgun (WGS) entry which is preliminary data.</text>
</comment>
<dbReference type="InterPro" id="IPR036937">
    <property type="entry name" value="Adhesion_dom_fimbrial_sf"/>
</dbReference>
<gene>
    <name evidence="2" type="ORF">SAMN02745723_11058</name>
</gene>
<keyword evidence="1" id="KW-0732">Signal</keyword>
<protein>
    <submittedName>
        <fullName evidence="2">Pilin (Type 1 fimbria component protein)</fullName>
    </submittedName>
</protein>
<evidence type="ECO:0000256" key="1">
    <source>
        <dbReference type="SAM" id="SignalP"/>
    </source>
</evidence>
<feature type="signal peptide" evidence="1">
    <location>
        <begin position="1"/>
        <end position="21"/>
    </location>
</feature>
<feature type="chain" id="PRO_5042507504" evidence="1">
    <location>
        <begin position="22"/>
        <end position="182"/>
    </location>
</feature>
<dbReference type="Proteomes" id="UP000226420">
    <property type="component" value="Unassembled WGS sequence"/>
</dbReference>
<name>A0AAJ4WCH8_9GAMM</name>
<dbReference type="EMBL" id="FOLW01000010">
    <property type="protein sequence ID" value="SFD21632.1"/>
    <property type="molecule type" value="Genomic_DNA"/>
</dbReference>
<accession>A0AAJ4WCH8</accession>